<gene>
    <name evidence="14" type="ORF">CRI94_15725</name>
</gene>
<reference evidence="14 15" key="1">
    <citation type="submission" date="2017-10" db="EMBL/GenBank/DDBJ databases">
        <title>Draft genome of Longibacter Salinarum.</title>
        <authorList>
            <person name="Goh K.M."/>
            <person name="Shamsir M.S."/>
            <person name="Lim S.W."/>
        </authorList>
    </citation>
    <scope>NUCLEOTIDE SEQUENCE [LARGE SCALE GENOMIC DNA]</scope>
    <source>
        <strain evidence="14 15">KCTC 52045</strain>
    </source>
</reference>
<feature type="domain" description="Histidine kinase" evidence="12">
    <location>
        <begin position="258"/>
        <end position="478"/>
    </location>
</feature>
<evidence type="ECO:0000256" key="11">
    <source>
        <dbReference type="SAM" id="Phobius"/>
    </source>
</evidence>
<dbReference type="SMART" id="SM00388">
    <property type="entry name" value="HisKA"/>
    <property type="match status" value="1"/>
</dbReference>
<dbReference type="RefSeq" id="WP_098078138.1">
    <property type="nucleotide sequence ID" value="NZ_PDEQ01000009.1"/>
</dbReference>
<dbReference type="PRINTS" id="PR00344">
    <property type="entry name" value="BCTRLSENSOR"/>
</dbReference>
<feature type="transmembrane region" description="Helical" evidence="11">
    <location>
        <begin position="175"/>
        <end position="196"/>
    </location>
</feature>
<dbReference type="InterPro" id="IPR005467">
    <property type="entry name" value="His_kinase_dom"/>
</dbReference>
<dbReference type="AlphaFoldDB" id="A0A2A8CUP5"/>
<dbReference type="CDD" id="cd06225">
    <property type="entry name" value="HAMP"/>
    <property type="match status" value="1"/>
</dbReference>
<dbReference type="Pfam" id="PF00512">
    <property type="entry name" value="HisKA"/>
    <property type="match status" value="1"/>
</dbReference>
<dbReference type="SMART" id="SM00387">
    <property type="entry name" value="HATPase_c"/>
    <property type="match status" value="1"/>
</dbReference>
<evidence type="ECO:0000259" key="13">
    <source>
        <dbReference type="PROSITE" id="PS50885"/>
    </source>
</evidence>
<name>A0A2A8CUP5_9BACT</name>
<dbReference type="CDD" id="cd00082">
    <property type="entry name" value="HisKA"/>
    <property type="match status" value="1"/>
</dbReference>
<evidence type="ECO:0000259" key="12">
    <source>
        <dbReference type="PROSITE" id="PS50109"/>
    </source>
</evidence>
<dbReference type="PROSITE" id="PS50109">
    <property type="entry name" value="HIS_KIN"/>
    <property type="match status" value="1"/>
</dbReference>
<dbReference type="InterPro" id="IPR003594">
    <property type="entry name" value="HATPase_dom"/>
</dbReference>
<dbReference type="Gene3D" id="6.10.340.10">
    <property type="match status" value="1"/>
</dbReference>
<dbReference type="GO" id="GO:0000155">
    <property type="term" value="F:phosphorelay sensor kinase activity"/>
    <property type="evidence" value="ECO:0007669"/>
    <property type="project" value="InterPro"/>
</dbReference>
<keyword evidence="7 14" id="KW-0418">Kinase</keyword>
<comment type="catalytic activity">
    <reaction evidence="1">
        <text>ATP + protein L-histidine = ADP + protein N-phospho-L-histidine.</text>
        <dbReference type="EC" id="2.7.13.3"/>
    </reaction>
</comment>
<dbReference type="Gene3D" id="1.10.287.130">
    <property type="match status" value="1"/>
</dbReference>
<evidence type="ECO:0000313" key="14">
    <source>
        <dbReference type="EMBL" id="PEN11480.1"/>
    </source>
</evidence>
<dbReference type="Pfam" id="PF02518">
    <property type="entry name" value="HATPase_c"/>
    <property type="match status" value="1"/>
</dbReference>
<protein>
    <recommendedName>
        <fullName evidence="3">histidine kinase</fullName>
        <ecNumber evidence="3">2.7.13.3</ecNumber>
    </recommendedName>
</protein>
<keyword evidence="15" id="KW-1185">Reference proteome</keyword>
<keyword evidence="6 11" id="KW-0812">Transmembrane</keyword>
<keyword evidence="10 11" id="KW-0472">Membrane</keyword>
<evidence type="ECO:0000256" key="6">
    <source>
        <dbReference type="ARBA" id="ARBA00022692"/>
    </source>
</evidence>
<keyword evidence="8 11" id="KW-1133">Transmembrane helix</keyword>
<dbReference type="InterPro" id="IPR050428">
    <property type="entry name" value="TCS_sensor_his_kinase"/>
</dbReference>
<dbReference type="SUPFAM" id="SSF47384">
    <property type="entry name" value="Homodimeric domain of signal transducing histidine kinase"/>
    <property type="match status" value="1"/>
</dbReference>
<evidence type="ECO:0000256" key="4">
    <source>
        <dbReference type="ARBA" id="ARBA00022553"/>
    </source>
</evidence>
<feature type="transmembrane region" description="Helical" evidence="11">
    <location>
        <begin position="23"/>
        <end position="49"/>
    </location>
</feature>
<dbReference type="GO" id="GO:0005886">
    <property type="term" value="C:plasma membrane"/>
    <property type="evidence" value="ECO:0007669"/>
    <property type="project" value="TreeGrafter"/>
</dbReference>
<dbReference type="Gene3D" id="3.30.565.10">
    <property type="entry name" value="Histidine kinase-like ATPase, C-terminal domain"/>
    <property type="match status" value="1"/>
</dbReference>
<dbReference type="Proteomes" id="UP000220102">
    <property type="component" value="Unassembled WGS sequence"/>
</dbReference>
<dbReference type="InterPro" id="IPR003660">
    <property type="entry name" value="HAMP_dom"/>
</dbReference>
<dbReference type="PANTHER" id="PTHR45436:SF5">
    <property type="entry name" value="SENSOR HISTIDINE KINASE TRCS"/>
    <property type="match status" value="1"/>
</dbReference>
<keyword evidence="5" id="KW-0808">Transferase</keyword>
<dbReference type="SUPFAM" id="SSF55874">
    <property type="entry name" value="ATPase domain of HSP90 chaperone/DNA topoisomerase II/histidine kinase"/>
    <property type="match status" value="1"/>
</dbReference>
<evidence type="ECO:0000256" key="10">
    <source>
        <dbReference type="ARBA" id="ARBA00023136"/>
    </source>
</evidence>
<evidence type="ECO:0000256" key="9">
    <source>
        <dbReference type="ARBA" id="ARBA00023012"/>
    </source>
</evidence>
<evidence type="ECO:0000256" key="3">
    <source>
        <dbReference type="ARBA" id="ARBA00012438"/>
    </source>
</evidence>
<dbReference type="FunFam" id="3.30.565.10:FF:000006">
    <property type="entry name" value="Sensor histidine kinase WalK"/>
    <property type="match status" value="1"/>
</dbReference>
<dbReference type="PROSITE" id="PS50885">
    <property type="entry name" value="HAMP"/>
    <property type="match status" value="1"/>
</dbReference>
<dbReference type="InterPro" id="IPR004358">
    <property type="entry name" value="Sig_transdc_His_kin-like_C"/>
</dbReference>
<feature type="domain" description="HAMP" evidence="13">
    <location>
        <begin position="196"/>
        <end position="250"/>
    </location>
</feature>
<dbReference type="InterPro" id="IPR003661">
    <property type="entry name" value="HisK_dim/P_dom"/>
</dbReference>
<accession>A0A2A8CUP5</accession>
<dbReference type="InterPro" id="IPR036890">
    <property type="entry name" value="HATPase_C_sf"/>
</dbReference>
<dbReference type="SMART" id="SM00304">
    <property type="entry name" value="HAMP"/>
    <property type="match status" value="1"/>
</dbReference>
<comment type="subcellular location">
    <subcellularLocation>
        <location evidence="2">Membrane</location>
    </subcellularLocation>
</comment>
<dbReference type="PANTHER" id="PTHR45436">
    <property type="entry name" value="SENSOR HISTIDINE KINASE YKOH"/>
    <property type="match status" value="1"/>
</dbReference>
<evidence type="ECO:0000256" key="5">
    <source>
        <dbReference type="ARBA" id="ARBA00022679"/>
    </source>
</evidence>
<evidence type="ECO:0000256" key="1">
    <source>
        <dbReference type="ARBA" id="ARBA00000085"/>
    </source>
</evidence>
<organism evidence="14 15">
    <name type="scientific">Longibacter salinarum</name>
    <dbReference type="NCBI Taxonomy" id="1850348"/>
    <lineage>
        <taxon>Bacteria</taxon>
        <taxon>Pseudomonadati</taxon>
        <taxon>Rhodothermota</taxon>
        <taxon>Rhodothermia</taxon>
        <taxon>Rhodothermales</taxon>
        <taxon>Salisaetaceae</taxon>
        <taxon>Longibacter</taxon>
    </lineage>
</organism>
<dbReference type="EC" id="2.7.13.3" evidence="3"/>
<keyword evidence="9" id="KW-0902">Two-component regulatory system</keyword>
<evidence type="ECO:0000256" key="7">
    <source>
        <dbReference type="ARBA" id="ARBA00022777"/>
    </source>
</evidence>
<dbReference type="InterPro" id="IPR036097">
    <property type="entry name" value="HisK_dim/P_sf"/>
</dbReference>
<proteinExistence type="predicted"/>
<dbReference type="CDD" id="cd00075">
    <property type="entry name" value="HATPase"/>
    <property type="match status" value="1"/>
</dbReference>
<dbReference type="EMBL" id="PDEQ01000009">
    <property type="protein sequence ID" value="PEN11480.1"/>
    <property type="molecule type" value="Genomic_DNA"/>
</dbReference>
<evidence type="ECO:0000313" key="15">
    <source>
        <dbReference type="Proteomes" id="UP000220102"/>
    </source>
</evidence>
<evidence type="ECO:0000256" key="8">
    <source>
        <dbReference type="ARBA" id="ARBA00022989"/>
    </source>
</evidence>
<dbReference type="OrthoDB" id="9813151at2"/>
<evidence type="ECO:0000256" key="2">
    <source>
        <dbReference type="ARBA" id="ARBA00004370"/>
    </source>
</evidence>
<keyword evidence="4" id="KW-0597">Phosphoprotein</keyword>
<comment type="caution">
    <text evidence="14">The sequence shown here is derived from an EMBL/GenBank/DDBJ whole genome shotgun (WGS) entry which is preliminary data.</text>
</comment>
<sequence length="478" mass="52528">MFSALLDRLSDRWRAHTLGVRLVAGYALIFIVSVAVLAGLTYGLLLFFLQQPDRGFIEEQADELVEAYRAGGVQQLRVTLNDRTGDERQQELLVRLADASGRTLFLYNPDDWLREDIVPLTQHPPPDNRDWIPLGAARDGDPLAALAVRVAPDRVLQVGIDADVRADVLQSMQSAFLAILLPVILIALLGGTILAYRALRPVRRLVQTFHTVIETGDVQTRAPADEAAGEFATLVYLFNQMLDRIERLVRGMRDTLDNVAHDLRTPMTRLRAQAELSLQQEKDPEALREALADLVDTSDVVLEMLDGIMDVAEAEADTLSLATESVAVLDLVRDVADAYQMVAEEKGVALHVDVPANLTVHVDPGRTRQILANLLDNAVKYTPEGGSVSVTAEQTSFPERAEAAACITIRDTGIGIPEKDLPRIWDRLYRGDRSRSEKGLGLGLSLVRAIAHAHDGRVTVDSTPGEGSTFRVYLPVES</sequence>